<accession>A0A380W5I6</accession>
<dbReference type="Proteomes" id="UP000254343">
    <property type="component" value="Unassembled WGS sequence"/>
</dbReference>
<evidence type="ECO:0000313" key="2">
    <source>
        <dbReference type="EMBL" id="SUW28223.1"/>
    </source>
</evidence>
<dbReference type="AlphaFoldDB" id="A0A380W5I6"/>
<protein>
    <submittedName>
        <fullName evidence="1">Uncharacterized protein</fullName>
    </submittedName>
</protein>
<gene>
    <name evidence="1" type="ORF">NCTC12722_01401</name>
    <name evidence="2" type="ORF">NCTC12722_04118</name>
</gene>
<evidence type="ECO:0000313" key="1">
    <source>
        <dbReference type="EMBL" id="SUU84214.1"/>
    </source>
</evidence>
<evidence type="ECO:0000313" key="3">
    <source>
        <dbReference type="Proteomes" id="UP000254343"/>
    </source>
</evidence>
<reference evidence="1 3" key="1">
    <citation type="submission" date="2018-06" db="EMBL/GenBank/DDBJ databases">
        <authorList>
            <consortium name="Pathogen Informatics"/>
            <person name="Doyle S."/>
        </authorList>
    </citation>
    <scope>NUCLEOTIDE SEQUENCE [LARGE SCALE GENOMIC DNA]</scope>
    <source>
        <strain evidence="1 3">NCTC12722</strain>
    </source>
</reference>
<sequence>MFLADLWRYSVVLAGAGLCLSIEADLAAQHSDALLQMIAALARVLT</sequence>
<dbReference type="RefSeq" id="WP_002719067.1">
    <property type="nucleotide sequence ID" value="NZ_UFSI01000001.1"/>
</dbReference>
<name>A0A380W5I6_AFIFE</name>
<proteinExistence type="predicted"/>
<organism evidence="1 3">
    <name type="scientific">Afipia felis</name>
    <name type="common">Cat scratch disease bacillus</name>
    <dbReference type="NCBI Taxonomy" id="1035"/>
    <lineage>
        <taxon>Bacteria</taxon>
        <taxon>Pseudomonadati</taxon>
        <taxon>Pseudomonadota</taxon>
        <taxon>Alphaproteobacteria</taxon>
        <taxon>Hyphomicrobiales</taxon>
        <taxon>Nitrobacteraceae</taxon>
        <taxon>Afipia</taxon>
    </lineage>
</organism>
<dbReference type="EMBL" id="UIGB01000001">
    <property type="protein sequence ID" value="SUU84214.1"/>
    <property type="molecule type" value="Genomic_DNA"/>
</dbReference>
<dbReference type="EMBL" id="UIGB01000003">
    <property type="protein sequence ID" value="SUW28223.1"/>
    <property type="molecule type" value="Genomic_DNA"/>
</dbReference>